<dbReference type="EMBL" id="KB870811">
    <property type="protein sequence ID" value="EOA17837.1"/>
    <property type="molecule type" value="Genomic_DNA"/>
</dbReference>
<proteinExistence type="predicted"/>
<dbReference type="STRING" id="81985.R0F7G4"/>
<feature type="domain" description="TIR" evidence="2">
    <location>
        <begin position="5"/>
        <end position="152"/>
    </location>
</feature>
<dbReference type="InterPro" id="IPR000157">
    <property type="entry name" value="TIR_dom"/>
</dbReference>
<protein>
    <recommendedName>
        <fullName evidence="2">TIR domain-containing protein</fullName>
    </recommendedName>
</protein>
<evidence type="ECO:0000256" key="1">
    <source>
        <dbReference type="ARBA" id="ARBA00023027"/>
    </source>
</evidence>
<dbReference type="Proteomes" id="UP000029121">
    <property type="component" value="Unassembled WGS sequence"/>
</dbReference>
<dbReference type="Pfam" id="PF01582">
    <property type="entry name" value="TIR"/>
    <property type="match status" value="1"/>
</dbReference>
<dbReference type="PANTHER" id="PTHR32009">
    <property type="entry name" value="TMV RESISTANCE PROTEIN N-LIKE"/>
    <property type="match status" value="1"/>
</dbReference>
<evidence type="ECO:0000259" key="2">
    <source>
        <dbReference type="PROSITE" id="PS50104"/>
    </source>
</evidence>
<organism evidence="3 4">
    <name type="scientific">Capsella rubella</name>
    <dbReference type="NCBI Taxonomy" id="81985"/>
    <lineage>
        <taxon>Eukaryota</taxon>
        <taxon>Viridiplantae</taxon>
        <taxon>Streptophyta</taxon>
        <taxon>Embryophyta</taxon>
        <taxon>Tracheophyta</taxon>
        <taxon>Spermatophyta</taxon>
        <taxon>Magnoliopsida</taxon>
        <taxon>eudicotyledons</taxon>
        <taxon>Gunneridae</taxon>
        <taxon>Pentapetalae</taxon>
        <taxon>rosids</taxon>
        <taxon>malvids</taxon>
        <taxon>Brassicales</taxon>
        <taxon>Brassicaceae</taxon>
        <taxon>Camelineae</taxon>
        <taxon>Capsella</taxon>
    </lineage>
</organism>
<accession>R0F7G4</accession>
<gene>
    <name evidence="3" type="ORF">CARUB_v10006238mg</name>
</gene>
<dbReference type="PANTHER" id="PTHR32009:SF116">
    <property type="entry name" value="DISEASE RESISTANCE PROTEIN"/>
    <property type="match status" value="1"/>
</dbReference>
<dbReference type="PROSITE" id="PS50104">
    <property type="entry name" value="TIR"/>
    <property type="match status" value="1"/>
</dbReference>
<evidence type="ECO:0000313" key="4">
    <source>
        <dbReference type="Proteomes" id="UP000029121"/>
    </source>
</evidence>
<dbReference type="Gene3D" id="3.40.50.10140">
    <property type="entry name" value="Toll/interleukin-1 receptor homology (TIR) domain"/>
    <property type="match status" value="1"/>
</dbReference>
<reference evidence="4" key="1">
    <citation type="journal article" date="2013" name="Nat. Genet.">
        <title>The Capsella rubella genome and the genomic consequences of rapid mating system evolution.</title>
        <authorList>
            <person name="Slotte T."/>
            <person name="Hazzouri K.M."/>
            <person name="Agren J.A."/>
            <person name="Koenig D."/>
            <person name="Maumus F."/>
            <person name="Guo Y.L."/>
            <person name="Steige K."/>
            <person name="Platts A.E."/>
            <person name="Escobar J.S."/>
            <person name="Newman L.K."/>
            <person name="Wang W."/>
            <person name="Mandakova T."/>
            <person name="Vello E."/>
            <person name="Smith L.M."/>
            <person name="Henz S.R."/>
            <person name="Steffen J."/>
            <person name="Takuno S."/>
            <person name="Brandvain Y."/>
            <person name="Coop G."/>
            <person name="Andolfatto P."/>
            <person name="Hu T.T."/>
            <person name="Blanchette M."/>
            <person name="Clark R.M."/>
            <person name="Quesneville H."/>
            <person name="Nordborg M."/>
            <person name="Gaut B.S."/>
            <person name="Lysak M.A."/>
            <person name="Jenkins J."/>
            <person name="Grimwood J."/>
            <person name="Chapman J."/>
            <person name="Prochnik S."/>
            <person name="Shu S."/>
            <person name="Rokhsar D."/>
            <person name="Schmutz J."/>
            <person name="Weigel D."/>
            <person name="Wright S.I."/>
        </authorList>
    </citation>
    <scope>NUCLEOTIDE SEQUENCE [LARGE SCALE GENOMIC DNA]</scope>
    <source>
        <strain evidence="4">cv. Monte Gargano</strain>
    </source>
</reference>
<keyword evidence="1" id="KW-0520">NAD</keyword>
<sequence>MASSSLTQVYLSFHGPDLPRVFLNHLHDHFARKGMTTFKEVKTGQTIGPESLKAIRESRVSIVVLSKNYISSRWCLDELVEIFKCNEASGQMIGEFGRCFIERTCQGETEEVKKRWSSALAHVGSLRGDYSLFWDDDAAMVGNIAARVSRILK</sequence>
<dbReference type="GO" id="GO:0007165">
    <property type="term" value="P:signal transduction"/>
    <property type="evidence" value="ECO:0007669"/>
    <property type="project" value="InterPro"/>
</dbReference>
<name>R0F7G4_9BRAS</name>
<feature type="non-terminal residue" evidence="3">
    <location>
        <position position="153"/>
    </location>
</feature>
<dbReference type="SUPFAM" id="SSF52200">
    <property type="entry name" value="Toll/Interleukin receptor TIR domain"/>
    <property type="match status" value="1"/>
</dbReference>
<keyword evidence="4" id="KW-1185">Reference proteome</keyword>
<evidence type="ECO:0000313" key="3">
    <source>
        <dbReference type="EMBL" id="EOA17837.1"/>
    </source>
</evidence>
<dbReference type="AlphaFoldDB" id="R0F7G4"/>
<dbReference type="InterPro" id="IPR035897">
    <property type="entry name" value="Toll_tir_struct_dom_sf"/>
</dbReference>
<dbReference type="SMART" id="SM00255">
    <property type="entry name" value="TIR"/>
    <property type="match status" value="1"/>
</dbReference>